<name>A0ABT8TIR8_9GAMM</name>
<accession>A0ABT8TIR8</accession>
<comment type="caution">
    <text evidence="1">The sequence shown here is derived from an EMBL/GenBank/DDBJ whole genome shotgun (WGS) entry which is preliminary data.</text>
</comment>
<protein>
    <recommendedName>
        <fullName evidence="3">Solute-binding protein family 3/N-terminal domain-containing protein</fullName>
    </recommendedName>
</protein>
<gene>
    <name evidence="1" type="ORF">QWI16_14445</name>
</gene>
<keyword evidence="2" id="KW-1185">Reference proteome</keyword>
<dbReference type="SUPFAM" id="SSF53850">
    <property type="entry name" value="Periplasmic binding protein-like II"/>
    <property type="match status" value="1"/>
</dbReference>
<evidence type="ECO:0000313" key="2">
    <source>
        <dbReference type="Proteomes" id="UP001168380"/>
    </source>
</evidence>
<dbReference type="EMBL" id="JAULRT010000060">
    <property type="protein sequence ID" value="MDO3383379.1"/>
    <property type="molecule type" value="Genomic_DNA"/>
</dbReference>
<dbReference type="RefSeq" id="WP_302714148.1">
    <property type="nucleotide sequence ID" value="NZ_JAULRT010000060.1"/>
</dbReference>
<dbReference type="Proteomes" id="UP001168380">
    <property type="component" value="Unassembled WGS sequence"/>
</dbReference>
<sequence>MSSTTAFVYRVFCGLLIVLTLAFSPLGQAQTVPIRVTVTPDILADYRRFVAGRAIGQIHHYDGKGARRDVIELVLLQQALLLGGFDQRLDIVPEQTYRRTLHQVASGELIGSGALVWRSDITPLDGELYTSSAVVRHGEFTVGLYTAAHNRRAINADADSLRQLRVVTSPDWKTDIATLRSLGFERLYFTNSWVSMVRMLAAERADITLAPFQRERDMSIDTPEGQLLPLPGFKVALDGTRHWIVSRRHPLGSAYYSALEKGLALLRSKGTIVRAYQECGFYNDQVSNWQRLGPKVGSKPAAP</sequence>
<proteinExistence type="predicted"/>
<organism evidence="1 2">
    <name type="scientific">Gilvimarinus algae</name>
    <dbReference type="NCBI Taxonomy" id="3058037"/>
    <lineage>
        <taxon>Bacteria</taxon>
        <taxon>Pseudomonadati</taxon>
        <taxon>Pseudomonadota</taxon>
        <taxon>Gammaproteobacteria</taxon>
        <taxon>Cellvibrionales</taxon>
        <taxon>Cellvibrionaceae</taxon>
        <taxon>Gilvimarinus</taxon>
    </lineage>
</organism>
<evidence type="ECO:0000313" key="1">
    <source>
        <dbReference type="EMBL" id="MDO3383379.1"/>
    </source>
</evidence>
<reference evidence="1" key="1">
    <citation type="submission" date="2023-07" db="EMBL/GenBank/DDBJ databases">
        <title>Gilvimarinus algae sp. nov., isolated from the surface of Kelp.</title>
        <authorList>
            <person name="Sun Y.Y."/>
            <person name="Gong Y."/>
            <person name="Du Z.J."/>
        </authorList>
    </citation>
    <scope>NUCLEOTIDE SEQUENCE</scope>
    <source>
        <strain evidence="1">SDUM040014</strain>
    </source>
</reference>
<evidence type="ECO:0008006" key="3">
    <source>
        <dbReference type="Google" id="ProtNLM"/>
    </source>
</evidence>